<dbReference type="EMBL" id="JAJNAY010000001">
    <property type="protein sequence ID" value="MCD1115450.1"/>
    <property type="molecule type" value="Genomic_DNA"/>
</dbReference>
<evidence type="ECO:0000259" key="3">
    <source>
        <dbReference type="Pfam" id="PF18962"/>
    </source>
</evidence>
<keyword evidence="5" id="KW-1185">Reference proteome</keyword>
<dbReference type="RefSeq" id="WP_230666490.1">
    <property type="nucleotide sequence ID" value="NZ_JAJNAY010000001.1"/>
</dbReference>
<dbReference type="PANTHER" id="PTHR35580">
    <property type="entry name" value="CELL SURFACE GLYCOPROTEIN (S-LAYER PROTEIN)-LIKE PROTEIN"/>
    <property type="match status" value="1"/>
</dbReference>
<feature type="chain" id="PRO_5040165722" evidence="2">
    <location>
        <begin position="24"/>
        <end position="607"/>
    </location>
</feature>
<organism evidence="4 5">
    <name type="scientific">Chryseobacterium turcicum</name>
    <dbReference type="NCBI Taxonomy" id="2898076"/>
    <lineage>
        <taxon>Bacteria</taxon>
        <taxon>Pseudomonadati</taxon>
        <taxon>Bacteroidota</taxon>
        <taxon>Flavobacteriia</taxon>
        <taxon>Flavobacteriales</taxon>
        <taxon>Weeksellaceae</taxon>
        <taxon>Chryseobacterium group</taxon>
        <taxon>Chryseobacterium</taxon>
    </lineage>
</organism>
<keyword evidence="1 2" id="KW-0732">Signal</keyword>
<feature type="signal peptide" evidence="2">
    <location>
        <begin position="1"/>
        <end position="23"/>
    </location>
</feature>
<reference evidence="4" key="1">
    <citation type="submission" date="2021-11" db="EMBL/GenBank/DDBJ databases">
        <title>Description of novel Chryseobacterium species.</title>
        <authorList>
            <person name="Saticioglu I.B."/>
            <person name="Ay H."/>
            <person name="Altun S."/>
            <person name="Duman M."/>
        </authorList>
    </citation>
    <scope>NUCLEOTIDE SEQUENCE</scope>
    <source>
        <strain evidence="4">C-17</strain>
    </source>
</reference>
<evidence type="ECO:0000313" key="5">
    <source>
        <dbReference type="Proteomes" id="UP001108025"/>
    </source>
</evidence>
<dbReference type="InterPro" id="IPR052918">
    <property type="entry name" value="Motility_Chemotaxis_Reg"/>
</dbReference>
<dbReference type="Pfam" id="PF06739">
    <property type="entry name" value="SBBP"/>
    <property type="match status" value="1"/>
</dbReference>
<feature type="domain" description="Secretion system C-terminal sorting" evidence="3">
    <location>
        <begin position="530"/>
        <end position="597"/>
    </location>
</feature>
<dbReference type="PANTHER" id="PTHR35580:SF1">
    <property type="entry name" value="PHYTASE-LIKE DOMAIN-CONTAINING PROTEIN"/>
    <property type="match status" value="1"/>
</dbReference>
<evidence type="ECO:0000256" key="2">
    <source>
        <dbReference type="SAM" id="SignalP"/>
    </source>
</evidence>
<evidence type="ECO:0000256" key="1">
    <source>
        <dbReference type="ARBA" id="ARBA00022729"/>
    </source>
</evidence>
<dbReference type="NCBIfam" id="TIGR04183">
    <property type="entry name" value="Por_Secre_tail"/>
    <property type="match status" value="1"/>
</dbReference>
<dbReference type="AlphaFoldDB" id="A0A9Q3V2F4"/>
<dbReference type="InterPro" id="IPR026444">
    <property type="entry name" value="Secre_tail"/>
</dbReference>
<name>A0A9Q3V2F4_9FLAO</name>
<comment type="caution">
    <text evidence="4">The sequence shown here is derived from an EMBL/GenBank/DDBJ whole genome shotgun (WGS) entry which is preliminary data.</text>
</comment>
<proteinExistence type="predicted"/>
<accession>A0A9Q3V2F4</accession>
<sequence>MKQTLLKITSILLFTISLNSVSAQEYERIWGTYFGPAGSDITGDYAPQGIILDSQKNMHLKGDVFSNSQYTASYYNQFVIAGGGNYYTSTNQINNGFSTRITPTGAVDYFGYHAYHATAFNQDLELLMAIDNQDNKVYRYLGASTSTINPTTGTWLQSNPQTSLKQMLVKKSPNGSILWATYLPDDTFYANVITDSAGNIYITGSTIQQNISTPGVFQEDFDVIYSQGNIQRNYYLTKLNSNGELIWSTYFPTGIISMKYYDGALYMITTTNTNQSLNTIATTGAFQTNTSTFSITKINAHNGQRVWGTYYGPSIGTSLSFLYDLSVNETGIYIAGTDYNWNNSHFFATQNAYKTQVTGGSDLFLSKFSHNGNRVWSTYFGGNGDDLNIFDKVIDLNGHEIFISGITMGSTDNIATPGSYQSAPQSLASNMTNNFFAKFNSSGNLDWCSYYGGSSTNTPYLKSINVKYDNNSLFLFGNTNSNVGYTTEGAFMPYRNPSTTTENTGYIARLNNKNELSLEESNTKKDLILYNNPNNGKFSISGSILHNESCSIAIYDMSGKLIVKTNLDRKKEHQFDLQSLLTSGNYLVQVNNQKGEKLQVFKMTVKK</sequence>
<dbReference type="Proteomes" id="UP001108025">
    <property type="component" value="Unassembled WGS sequence"/>
</dbReference>
<protein>
    <submittedName>
        <fullName evidence="4">T9SS type A sorting domain-containing protein</fullName>
    </submittedName>
</protein>
<dbReference type="Pfam" id="PF18962">
    <property type="entry name" value="Por_Secre_tail"/>
    <property type="match status" value="1"/>
</dbReference>
<gene>
    <name evidence="4" type="ORF">LO744_00970</name>
</gene>
<evidence type="ECO:0000313" key="4">
    <source>
        <dbReference type="EMBL" id="MCD1115450.1"/>
    </source>
</evidence>
<dbReference type="InterPro" id="IPR010620">
    <property type="entry name" value="SBBP_repeat"/>
</dbReference>